<dbReference type="OrthoDB" id="8063525at2759"/>
<sequence length="276" mass="32219">MQCSQRYISTIYLRNPLSFGVKCMICPSSGRVGCSTASYLAPRCIDQANEARFRNPAFRERDSVLLLHLRTYKIFRDKFADDEIDEEFHIDKDVPIIVMGDFNADVKRIEKAFGFMKKHFDLNMVPTNYSSLCRTLDLYSRRKALVNISWRHPPAHSWYRNEGPGAAIRFKGNRKDQTALARLSSGHLKTLRFSRGDKKFNICSKCNMVEAITQHLLDCVTLVYDDLLKRPDFVLEVMKANDLMDLIRFRSERLERRRRILSKNTYQYKGLKLCVL</sequence>
<evidence type="ECO:0008006" key="3">
    <source>
        <dbReference type="Google" id="ProtNLM"/>
    </source>
</evidence>
<dbReference type="AlphaFoldDB" id="A0A4Y2IHK6"/>
<dbReference type="EMBL" id="BGPR01002677">
    <property type="protein sequence ID" value="GBM77241.1"/>
    <property type="molecule type" value="Genomic_DNA"/>
</dbReference>
<gene>
    <name evidence="1" type="ORF">AVEN_71040_2</name>
</gene>
<reference evidence="1 2" key="1">
    <citation type="journal article" date="2019" name="Sci. Rep.">
        <title>Orb-weaving spider Araneus ventricosus genome elucidates the spidroin gene catalogue.</title>
        <authorList>
            <person name="Kono N."/>
            <person name="Nakamura H."/>
            <person name="Ohtoshi R."/>
            <person name="Moran D.A.P."/>
            <person name="Shinohara A."/>
            <person name="Yoshida Y."/>
            <person name="Fujiwara M."/>
            <person name="Mori M."/>
            <person name="Tomita M."/>
            <person name="Arakawa K."/>
        </authorList>
    </citation>
    <scope>NUCLEOTIDE SEQUENCE [LARGE SCALE GENOMIC DNA]</scope>
</reference>
<dbReference type="InterPro" id="IPR036691">
    <property type="entry name" value="Endo/exonu/phosph_ase_sf"/>
</dbReference>
<accession>A0A4Y2IHK6</accession>
<evidence type="ECO:0000313" key="1">
    <source>
        <dbReference type="EMBL" id="GBM77241.1"/>
    </source>
</evidence>
<dbReference type="Proteomes" id="UP000499080">
    <property type="component" value="Unassembled WGS sequence"/>
</dbReference>
<organism evidence="1 2">
    <name type="scientific">Araneus ventricosus</name>
    <name type="common">Orbweaver spider</name>
    <name type="synonym">Epeira ventricosa</name>
    <dbReference type="NCBI Taxonomy" id="182803"/>
    <lineage>
        <taxon>Eukaryota</taxon>
        <taxon>Metazoa</taxon>
        <taxon>Ecdysozoa</taxon>
        <taxon>Arthropoda</taxon>
        <taxon>Chelicerata</taxon>
        <taxon>Arachnida</taxon>
        <taxon>Araneae</taxon>
        <taxon>Araneomorphae</taxon>
        <taxon>Entelegynae</taxon>
        <taxon>Araneoidea</taxon>
        <taxon>Araneidae</taxon>
        <taxon>Araneus</taxon>
    </lineage>
</organism>
<keyword evidence="2" id="KW-1185">Reference proteome</keyword>
<proteinExistence type="predicted"/>
<comment type="caution">
    <text evidence="1">The sequence shown here is derived from an EMBL/GenBank/DDBJ whole genome shotgun (WGS) entry which is preliminary data.</text>
</comment>
<name>A0A4Y2IHK6_ARAVE</name>
<protein>
    <recommendedName>
        <fullName evidence="3">Endonuclease/exonuclease/phosphatase domain-containing protein</fullName>
    </recommendedName>
</protein>
<evidence type="ECO:0000313" key="2">
    <source>
        <dbReference type="Proteomes" id="UP000499080"/>
    </source>
</evidence>
<dbReference type="SUPFAM" id="SSF56219">
    <property type="entry name" value="DNase I-like"/>
    <property type="match status" value="1"/>
</dbReference>